<dbReference type="EMBL" id="JBDJAW010000016">
    <property type="protein sequence ID" value="MEN3537422.1"/>
    <property type="molecule type" value="Genomic_DNA"/>
</dbReference>
<protein>
    <recommendedName>
        <fullName evidence="4">Trm112 family protein</fullName>
    </recommendedName>
</protein>
<sequence length="78" mass="8043">MAVRAAGARENGPGRTRSVGPAGSGRLAARSAALDVLWLDPVRGIVECHECGEKATVIVDGLGPADLLDPLSAWDGHR</sequence>
<accession>A0ABV0ATA1</accession>
<name>A0ABV0ATA1_9ACTN</name>
<proteinExistence type="predicted"/>
<organism evidence="2 3">
    <name type="scientific">Microbispora maris</name>
    <dbReference type="NCBI Taxonomy" id="3144104"/>
    <lineage>
        <taxon>Bacteria</taxon>
        <taxon>Bacillati</taxon>
        <taxon>Actinomycetota</taxon>
        <taxon>Actinomycetes</taxon>
        <taxon>Streptosporangiales</taxon>
        <taxon>Streptosporangiaceae</taxon>
        <taxon>Microbispora</taxon>
    </lineage>
</organism>
<evidence type="ECO:0000313" key="3">
    <source>
        <dbReference type="Proteomes" id="UP001447516"/>
    </source>
</evidence>
<gene>
    <name evidence="2" type="ORF">AAH991_20080</name>
</gene>
<evidence type="ECO:0000256" key="1">
    <source>
        <dbReference type="SAM" id="MobiDB-lite"/>
    </source>
</evidence>
<evidence type="ECO:0000313" key="2">
    <source>
        <dbReference type="EMBL" id="MEN3537422.1"/>
    </source>
</evidence>
<keyword evidence="3" id="KW-1185">Reference proteome</keyword>
<reference evidence="2 3" key="1">
    <citation type="submission" date="2024-05" db="EMBL/GenBank/DDBJ databases">
        <title>Microbispora sp.ZYX-F-249.</title>
        <authorList>
            <person name="Xie H."/>
        </authorList>
    </citation>
    <scope>NUCLEOTIDE SEQUENCE [LARGE SCALE GENOMIC DNA]</scope>
    <source>
        <strain evidence="2 3">ZYX-F-249</strain>
    </source>
</reference>
<dbReference type="RefSeq" id="WP_346227396.1">
    <property type="nucleotide sequence ID" value="NZ_JBDJAW010000016.1"/>
</dbReference>
<feature type="region of interest" description="Disordered" evidence="1">
    <location>
        <begin position="1"/>
        <end position="24"/>
    </location>
</feature>
<comment type="caution">
    <text evidence="2">The sequence shown here is derived from an EMBL/GenBank/DDBJ whole genome shotgun (WGS) entry which is preliminary data.</text>
</comment>
<dbReference type="Proteomes" id="UP001447516">
    <property type="component" value="Unassembled WGS sequence"/>
</dbReference>
<evidence type="ECO:0008006" key="4">
    <source>
        <dbReference type="Google" id="ProtNLM"/>
    </source>
</evidence>